<dbReference type="InterPro" id="IPR029058">
    <property type="entry name" value="AB_hydrolase_fold"/>
</dbReference>
<protein>
    <recommendedName>
        <fullName evidence="1">Dienelactone hydrolase domain-containing protein</fullName>
    </recommendedName>
</protein>
<dbReference type="Pfam" id="PF01738">
    <property type="entry name" value="DLH"/>
    <property type="match status" value="1"/>
</dbReference>
<reference evidence="2" key="1">
    <citation type="journal article" date="2023" name="IMA Fungus">
        <title>Comparative genomic study of the Penicillium genus elucidates a diverse pangenome and 15 lateral gene transfer events.</title>
        <authorList>
            <person name="Petersen C."/>
            <person name="Sorensen T."/>
            <person name="Nielsen M.R."/>
            <person name="Sondergaard T.E."/>
            <person name="Sorensen J.L."/>
            <person name="Fitzpatrick D.A."/>
            <person name="Frisvad J.C."/>
            <person name="Nielsen K.L."/>
        </authorList>
    </citation>
    <scope>NUCLEOTIDE SEQUENCE</scope>
    <source>
        <strain evidence="2">IBT 15450</strain>
    </source>
</reference>
<keyword evidence="3" id="KW-1185">Reference proteome</keyword>
<gene>
    <name evidence="2" type="ORF">N7460_011690</name>
</gene>
<dbReference type="PANTHER" id="PTHR17630">
    <property type="entry name" value="DIENELACTONE HYDROLASE"/>
    <property type="match status" value="1"/>
</dbReference>
<comment type="caution">
    <text evidence="2">The sequence shown here is derived from an EMBL/GenBank/DDBJ whole genome shotgun (WGS) entry which is preliminary data.</text>
</comment>
<dbReference type="SUPFAM" id="SSF53474">
    <property type="entry name" value="alpha/beta-Hydrolases"/>
    <property type="match status" value="1"/>
</dbReference>
<sequence>MPCADCFKGNDHPGPCNGAEESLYGHQVYVARPQGDHPRHKAVIVVFSDMFGWDTANLRRLADSYAERTGCVVYVPDFMHGTSAPAWMKRNLDQITGEWGFWAWMVKPWLVLKAALVLVPFVLRNSPEKRYPGILKFMDRLRCDQEQTTKVGVVGFCWGGYSATHLAHGGLASNGKTLIDAAFTAHPSELNLPDDISKIKLPWSMIVGDVDFALPVHGIQQAAEILDRKKEVPSEVVVIPNARHGFAVRGNLDNKAEVEMADQAEDQMVSWFAKYLY</sequence>
<dbReference type="AlphaFoldDB" id="A0AAD6I165"/>
<proteinExistence type="predicted"/>
<reference evidence="2" key="2">
    <citation type="submission" date="2023-01" db="EMBL/GenBank/DDBJ databases">
        <authorList>
            <person name="Petersen C."/>
        </authorList>
    </citation>
    <scope>NUCLEOTIDE SEQUENCE</scope>
    <source>
        <strain evidence="2">IBT 15450</strain>
    </source>
</reference>
<evidence type="ECO:0000313" key="3">
    <source>
        <dbReference type="Proteomes" id="UP001219568"/>
    </source>
</evidence>
<dbReference type="GO" id="GO:0017000">
    <property type="term" value="P:antibiotic biosynthetic process"/>
    <property type="evidence" value="ECO:0007669"/>
    <property type="project" value="UniProtKB-ARBA"/>
</dbReference>
<name>A0AAD6I165_PENCN</name>
<dbReference type="GO" id="GO:0016787">
    <property type="term" value="F:hydrolase activity"/>
    <property type="evidence" value="ECO:0007669"/>
    <property type="project" value="InterPro"/>
</dbReference>
<dbReference type="InterPro" id="IPR002925">
    <property type="entry name" value="Dienelactn_hydro"/>
</dbReference>
<evidence type="ECO:0000313" key="2">
    <source>
        <dbReference type="EMBL" id="KAJ6026873.1"/>
    </source>
</evidence>
<dbReference type="Gene3D" id="3.40.50.1820">
    <property type="entry name" value="alpha/beta hydrolase"/>
    <property type="match status" value="1"/>
</dbReference>
<accession>A0AAD6I165</accession>
<dbReference type="EMBL" id="JAQJZL010000015">
    <property type="protein sequence ID" value="KAJ6026873.1"/>
    <property type="molecule type" value="Genomic_DNA"/>
</dbReference>
<dbReference type="GO" id="GO:0072330">
    <property type="term" value="P:monocarboxylic acid biosynthetic process"/>
    <property type="evidence" value="ECO:0007669"/>
    <property type="project" value="UniProtKB-ARBA"/>
</dbReference>
<dbReference type="Proteomes" id="UP001219568">
    <property type="component" value="Unassembled WGS sequence"/>
</dbReference>
<feature type="domain" description="Dienelactone hydrolase" evidence="1">
    <location>
        <begin position="28"/>
        <end position="276"/>
    </location>
</feature>
<dbReference type="PANTHER" id="PTHR17630:SF105">
    <property type="entry name" value="DIENELACTONE HYDROLASE FAMILY PROTEIN (AFU_ORTHOLOGUE AFUA_4G08790)"/>
    <property type="match status" value="1"/>
</dbReference>
<organism evidence="2 3">
    <name type="scientific">Penicillium canescens</name>
    <dbReference type="NCBI Taxonomy" id="5083"/>
    <lineage>
        <taxon>Eukaryota</taxon>
        <taxon>Fungi</taxon>
        <taxon>Dikarya</taxon>
        <taxon>Ascomycota</taxon>
        <taxon>Pezizomycotina</taxon>
        <taxon>Eurotiomycetes</taxon>
        <taxon>Eurotiomycetidae</taxon>
        <taxon>Eurotiales</taxon>
        <taxon>Aspergillaceae</taxon>
        <taxon>Penicillium</taxon>
    </lineage>
</organism>
<evidence type="ECO:0000259" key="1">
    <source>
        <dbReference type="Pfam" id="PF01738"/>
    </source>
</evidence>